<feature type="compositionally biased region" description="Polar residues" evidence="1">
    <location>
        <begin position="1"/>
        <end position="15"/>
    </location>
</feature>
<reference evidence="3 4" key="1">
    <citation type="submission" date="2017-08" db="EMBL/GenBank/DDBJ databases">
        <title>Infants hospitalized years apart are colonized by the same room-sourced microbial strains.</title>
        <authorList>
            <person name="Brooks B."/>
            <person name="Olm M.R."/>
            <person name="Firek B.A."/>
            <person name="Baker R."/>
            <person name="Thomas B.C."/>
            <person name="Morowitz M.J."/>
            <person name="Banfield J.F."/>
        </authorList>
    </citation>
    <scope>NUCLEOTIDE SEQUENCE [LARGE SCALE GENOMIC DNA]</scope>
    <source>
        <strain evidence="3">S2_003_000_R2_14</strain>
    </source>
</reference>
<feature type="compositionally biased region" description="Low complexity" evidence="1">
    <location>
        <begin position="58"/>
        <end position="72"/>
    </location>
</feature>
<feature type="compositionally biased region" description="Polar residues" evidence="1">
    <location>
        <begin position="178"/>
        <end position="189"/>
    </location>
</feature>
<feature type="region of interest" description="Disordered" evidence="1">
    <location>
        <begin position="1"/>
        <end position="108"/>
    </location>
</feature>
<feature type="compositionally biased region" description="Polar residues" evidence="1">
    <location>
        <begin position="129"/>
        <end position="165"/>
    </location>
</feature>
<gene>
    <name evidence="3" type="ORF">DI536_01765</name>
</gene>
<dbReference type="PROSITE" id="PS00018">
    <property type="entry name" value="EF_HAND_1"/>
    <property type="match status" value="2"/>
</dbReference>
<evidence type="ECO:0000313" key="3">
    <source>
        <dbReference type="EMBL" id="PZR18632.1"/>
    </source>
</evidence>
<dbReference type="InterPro" id="IPR018247">
    <property type="entry name" value="EF_Hand_1_Ca_BS"/>
</dbReference>
<feature type="region of interest" description="Disordered" evidence="1">
    <location>
        <begin position="122"/>
        <end position="193"/>
    </location>
</feature>
<accession>A0A2W5TW20</accession>
<dbReference type="SUPFAM" id="SSF47473">
    <property type="entry name" value="EF-hand"/>
    <property type="match status" value="1"/>
</dbReference>
<evidence type="ECO:0000256" key="1">
    <source>
        <dbReference type="SAM" id="MobiDB-lite"/>
    </source>
</evidence>
<dbReference type="Proteomes" id="UP000249061">
    <property type="component" value="Unassembled WGS sequence"/>
</dbReference>
<name>A0A2W5TW20_9BACT</name>
<feature type="compositionally biased region" description="Basic and acidic residues" evidence="1">
    <location>
        <begin position="166"/>
        <end position="177"/>
    </location>
</feature>
<proteinExistence type="predicted"/>
<organism evidence="3 4">
    <name type="scientific">Archangium gephyra</name>
    <dbReference type="NCBI Taxonomy" id="48"/>
    <lineage>
        <taxon>Bacteria</taxon>
        <taxon>Pseudomonadati</taxon>
        <taxon>Myxococcota</taxon>
        <taxon>Myxococcia</taxon>
        <taxon>Myxococcales</taxon>
        <taxon>Cystobacterineae</taxon>
        <taxon>Archangiaceae</taxon>
        <taxon>Archangium</taxon>
    </lineage>
</organism>
<dbReference type="GO" id="GO:0005509">
    <property type="term" value="F:calcium ion binding"/>
    <property type="evidence" value="ECO:0007669"/>
    <property type="project" value="InterPro"/>
</dbReference>
<dbReference type="Gene3D" id="1.10.238.10">
    <property type="entry name" value="EF-hand"/>
    <property type="match status" value="1"/>
</dbReference>
<feature type="domain" description="EF-hand" evidence="2">
    <location>
        <begin position="531"/>
        <end position="566"/>
    </location>
</feature>
<dbReference type="PROSITE" id="PS50222">
    <property type="entry name" value="EF_HAND_2"/>
    <property type="match status" value="1"/>
</dbReference>
<feature type="compositionally biased region" description="Basic and acidic residues" evidence="1">
    <location>
        <begin position="34"/>
        <end position="43"/>
    </location>
</feature>
<protein>
    <recommendedName>
        <fullName evidence="2">EF-hand domain-containing protein</fullName>
    </recommendedName>
</protein>
<feature type="compositionally biased region" description="Basic and acidic residues" evidence="1">
    <location>
        <begin position="82"/>
        <end position="96"/>
    </location>
</feature>
<sequence>MSKITRPSTRPTFKNTLPKEVEQLAESKTATVKKNKDGSEVRTKKTPTGGKELKTTKGKLLQSSTQYSTTQTNKHGTQTDRTYNKNADHLGRESSSWEKVTTSSKNGKDVEAVRVQSRDVFGVSKETNRTTTSSERNGTQTTAIKSNSADSRGNAQTSHDTTTVADDGRSVTTRNDRATNGTDLTTRSQTDWDGKKFSLSDGADWNRTHSFDKSYLNERDYDPSKITEKFDKAAGPFGKFWKALGIDQTWSSQVSPDAMKEHTLVQGDHGSVGTRVGITGGQSLTVNGEGVQAQFNREATAGIYAQSSGEVSGRYGTASYDASAKAEATAYVDANGTIDSNGLNAEVKLGARASVEAEVTGRVQSQSITLGGHELHAAAEGHARVSAEVAAEATGRVQITRDPPRAIASGEAGVSAVAKAEADITVSAGPFAVRASGYASAGAEARASGIIGFEDGKLKIGGSLGAALGVGLGGSVNVEIDVEQIKDIAVDTAKQVADQNGDGKIGFDDIGAGIRNATRTAQQVSGAVQRTATNVARAAHRAADQNGDGKLGLDDVTAGARNVTRAATAAVSNAATAVTNTVSNAASAAKSVVSGAASRVAGWFGW</sequence>
<dbReference type="EMBL" id="QFQP01000001">
    <property type="protein sequence ID" value="PZR18632.1"/>
    <property type="molecule type" value="Genomic_DNA"/>
</dbReference>
<dbReference type="AlphaFoldDB" id="A0A2W5TW20"/>
<dbReference type="InterPro" id="IPR011992">
    <property type="entry name" value="EF-hand-dom_pair"/>
</dbReference>
<dbReference type="InterPro" id="IPR002048">
    <property type="entry name" value="EF_hand_dom"/>
</dbReference>
<evidence type="ECO:0000313" key="4">
    <source>
        <dbReference type="Proteomes" id="UP000249061"/>
    </source>
</evidence>
<comment type="caution">
    <text evidence="3">The sequence shown here is derived from an EMBL/GenBank/DDBJ whole genome shotgun (WGS) entry which is preliminary data.</text>
</comment>
<evidence type="ECO:0000259" key="2">
    <source>
        <dbReference type="PROSITE" id="PS50222"/>
    </source>
</evidence>